<dbReference type="Gene3D" id="3.10.180.10">
    <property type="entry name" value="2,3-Dihydroxybiphenyl 1,2-Dioxygenase, domain 1"/>
    <property type="match status" value="1"/>
</dbReference>
<evidence type="ECO:0000313" key="3">
    <source>
        <dbReference type="Proteomes" id="UP000316270"/>
    </source>
</evidence>
<feature type="domain" description="Glyoxalase-like" evidence="1">
    <location>
        <begin position="7"/>
        <end position="192"/>
    </location>
</feature>
<dbReference type="OrthoDB" id="408973at2759"/>
<dbReference type="PANTHER" id="PTHR40265">
    <property type="entry name" value="BLL2707 PROTEIN"/>
    <property type="match status" value="1"/>
</dbReference>
<dbReference type="PANTHER" id="PTHR40265:SF1">
    <property type="entry name" value="GLYOXALASE-LIKE DOMAIN-CONTAINING PROTEIN"/>
    <property type="match status" value="1"/>
</dbReference>
<accession>A0A517L6Z8</accession>
<dbReference type="Proteomes" id="UP000316270">
    <property type="component" value="Chromosome 6"/>
</dbReference>
<dbReference type="Pfam" id="PF13468">
    <property type="entry name" value="Glyoxalase_3"/>
    <property type="match status" value="1"/>
</dbReference>
<sequence>MSCIPSLDHIIILVPHASLKSLPASLSSAFTIYSGGTHADNKTTNSLVLLKSGVYLEFIAFVEDDVDRKEGHWWGTKTTGSIIDFALTSGGVGDVEGVRRKLAALEDEKEGGKVVVGYRDSKRGGRKRPDGVDVEWDVTFATSSIERGTVPFWCHDVTEREVRVPIESAEGATRHPCRAVGVSKVVLVVASDSFEGLQRVYAKICGKEGVQGVHGEVVFEILQPVAGSSPSSLVLRKAEGVEEKAVVGKNGGIAGIWEVVLAVEGSLPSPIHEKIEDGIIRIGFEKIGD</sequence>
<dbReference type="InterPro" id="IPR029068">
    <property type="entry name" value="Glyas_Bleomycin-R_OHBP_Dase"/>
</dbReference>
<reference evidence="2 3" key="1">
    <citation type="submission" date="2019-07" db="EMBL/GenBank/DDBJ databases">
        <title>Finished genome of Venturia effusa.</title>
        <authorList>
            <person name="Young C.A."/>
            <person name="Cox M.P."/>
            <person name="Ganley A.R.D."/>
            <person name="David W.J."/>
        </authorList>
    </citation>
    <scope>NUCLEOTIDE SEQUENCE [LARGE SCALE GENOMIC DNA]</scope>
    <source>
        <strain evidence="3">albino</strain>
    </source>
</reference>
<dbReference type="EMBL" id="CP042190">
    <property type="protein sequence ID" value="QDS71409.1"/>
    <property type="molecule type" value="Genomic_DNA"/>
</dbReference>
<name>A0A517L6Z8_9PEZI</name>
<proteinExistence type="predicted"/>
<dbReference type="InterPro" id="IPR025870">
    <property type="entry name" value="Glyoxalase-like_dom"/>
</dbReference>
<evidence type="ECO:0000313" key="2">
    <source>
        <dbReference type="EMBL" id="QDS71409.1"/>
    </source>
</evidence>
<gene>
    <name evidence="2" type="ORF">FKW77_003221</name>
</gene>
<protein>
    <recommendedName>
        <fullName evidence="1">Glyoxalase-like domain-containing protein</fullName>
    </recommendedName>
</protein>
<evidence type="ECO:0000259" key="1">
    <source>
        <dbReference type="Pfam" id="PF13468"/>
    </source>
</evidence>
<organism evidence="2 3">
    <name type="scientific">Venturia effusa</name>
    <dbReference type="NCBI Taxonomy" id="50376"/>
    <lineage>
        <taxon>Eukaryota</taxon>
        <taxon>Fungi</taxon>
        <taxon>Dikarya</taxon>
        <taxon>Ascomycota</taxon>
        <taxon>Pezizomycotina</taxon>
        <taxon>Dothideomycetes</taxon>
        <taxon>Pleosporomycetidae</taxon>
        <taxon>Venturiales</taxon>
        <taxon>Venturiaceae</taxon>
        <taxon>Venturia</taxon>
    </lineage>
</organism>
<keyword evidence="3" id="KW-1185">Reference proteome</keyword>
<dbReference type="AlphaFoldDB" id="A0A517L6Z8"/>